<feature type="compositionally biased region" description="Polar residues" evidence="1">
    <location>
        <begin position="30"/>
        <end position="40"/>
    </location>
</feature>
<feature type="compositionally biased region" description="Low complexity" evidence="1">
    <location>
        <begin position="41"/>
        <end position="56"/>
    </location>
</feature>
<feature type="region of interest" description="Disordered" evidence="1">
    <location>
        <begin position="92"/>
        <end position="117"/>
    </location>
</feature>
<organism evidence="2 3">
    <name type="scientific">Uliginosibacterium aquaticum</name>
    <dbReference type="NCBI Taxonomy" id="2731212"/>
    <lineage>
        <taxon>Bacteria</taxon>
        <taxon>Pseudomonadati</taxon>
        <taxon>Pseudomonadota</taxon>
        <taxon>Betaproteobacteria</taxon>
        <taxon>Rhodocyclales</taxon>
        <taxon>Zoogloeaceae</taxon>
        <taxon>Uliginosibacterium</taxon>
    </lineage>
</organism>
<sequence length="334" mass="35643">MKITHSDFQTEGTALVWQRTRQESSFTFKLESLSSRPPQTQAELSSQGLAAQQAEAASEEGEPSMDSRLKLLIAVIEAITGRKIELFDPGSLDATSSDASSSPGTPAPAATSATEPQWSVRIEARQVHEEFEFAAFSASGEVSTADGRRINFSLDLAMQRYERQESTLLIEAGNTPKATDPLVLNLATDQVRLQAGAWSFDLNMDGEKEKLAGLGAGSAWLALDRNGNGKIDDGSELFGPSSGNGFSELAELDEDGNGWIDEADSSFAALSVWRPDTGSQSLAKAGVGAIALEHRQTPFSIKDQGETLGMVRSSGIFLTEAGEARGIQQVDLVV</sequence>
<feature type="region of interest" description="Disordered" evidence="1">
    <location>
        <begin position="30"/>
        <end position="63"/>
    </location>
</feature>
<accession>A0ABX2IDX8</accession>
<evidence type="ECO:0008006" key="4">
    <source>
        <dbReference type="Google" id="ProtNLM"/>
    </source>
</evidence>
<comment type="caution">
    <text evidence="2">The sequence shown here is derived from an EMBL/GenBank/DDBJ whole genome shotgun (WGS) entry which is preliminary data.</text>
</comment>
<protein>
    <recommendedName>
        <fullName evidence="4">VCBS repeat-containing protein</fullName>
    </recommendedName>
</protein>
<keyword evidence="3" id="KW-1185">Reference proteome</keyword>
<dbReference type="PANTHER" id="PTHR39431">
    <property type="entry name" value="FRPA/C-RELATED PROTEIN"/>
    <property type="match status" value="1"/>
</dbReference>
<evidence type="ECO:0000313" key="2">
    <source>
        <dbReference type="EMBL" id="NSL54826.1"/>
    </source>
</evidence>
<gene>
    <name evidence="2" type="ORF">HJ583_007300</name>
</gene>
<dbReference type="EMBL" id="JABCSC020000001">
    <property type="protein sequence ID" value="NSL54826.1"/>
    <property type="molecule type" value="Genomic_DNA"/>
</dbReference>
<reference evidence="2 3" key="1">
    <citation type="submission" date="2020-06" db="EMBL/GenBank/DDBJ databases">
        <title>Draft genome of Uliginosibacterium sp. IMCC34675.</title>
        <authorList>
            <person name="Song J."/>
        </authorList>
    </citation>
    <scope>NUCLEOTIDE SEQUENCE [LARGE SCALE GENOMIC DNA]</scope>
    <source>
        <strain evidence="2 3">IMCC34675</strain>
    </source>
</reference>
<name>A0ABX2IDX8_9RHOO</name>
<dbReference type="Proteomes" id="UP000778523">
    <property type="component" value="Unassembled WGS sequence"/>
</dbReference>
<evidence type="ECO:0000313" key="3">
    <source>
        <dbReference type="Proteomes" id="UP000778523"/>
    </source>
</evidence>
<evidence type="ECO:0000256" key="1">
    <source>
        <dbReference type="SAM" id="MobiDB-lite"/>
    </source>
</evidence>
<proteinExistence type="predicted"/>
<dbReference type="RefSeq" id="WP_170021261.1">
    <property type="nucleotide sequence ID" value="NZ_JABCSC020000001.1"/>
</dbReference>
<dbReference type="PANTHER" id="PTHR39431:SF1">
    <property type="entry name" value="FRPA_C-RELATED PROTEIN"/>
    <property type="match status" value="1"/>
</dbReference>
<feature type="compositionally biased region" description="Low complexity" evidence="1">
    <location>
        <begin position="94"/>
        <end position="116"/>
    </location>
</feature>